<dbReference type="EMBL" id="FOAF01000008">
    <property type="protein sequence ID" value="SEM16585.1"/>
    <property type="molecule type" value="Genomic_DNA"/>
</dbReference>
<evidence type="ECO:0000313" key="2">
    <source>
        <dbReference type="EMBL" id="SEM16585.1"/>
    </source>
</evidence>
<reference evidence="3" key="1">
    <citation type="submission" date="2016-10" db="EMBL/GenBank/DDBJ databases">
        <authorList>
            <person name="Varghese N."/>
            <person name="Submissions S."/>
        </authorList>
    </citation>
    <scope>NUCLEOTIDE SEQUENCE [LARGE SCALE GENOMIC DNA]</scope>
    <source>
        <strain evidence="3">DSM 18733</strain>
    </source>
</reference>
<evidence type="ECO:0000313" key="3">
    <source>
        <dbReference type="Proteomes" id="UP000199421"/>
    </source>
</evidence>
<keyword evidence="3" id="KW-1185">Reference proteome</keyword>
<keyword evidence="1" id="KW-0732">Signal</keyword>
<organism evidence="2 3">
    <name type="scientific">Olivibacter domesticus</name>
    <name type="common">Pseudosphingobacterium domesticum</name>
    <dbReference type="NCBI Taxonomy" id="407022"/>
    <lineage>
        <taxon>Bacteria</taxon>
        <taxon>Pseudomonadati</taxon>
        <taxon>Bacteroidota</taxon>
        <taxon>Sphingobacteriia</taxon>
        <taxon>Sphingobacteriales</taxon>
        <taxon>Sphingobacteriaceae</taxon>
        <taxon>Olivibacter</taxon>
    </lineage>
</organism>
<dbReference type="Gene3D" id="2.60.120.560">
    <property type="entry name" value="Exo-inulinase, domain 1"/>
    <property type="match status" value="1"/>
</dbReference>
<dbReference type="Proteomes" id="UP000199421">
    <property type="component" value="Unassembled WGS sequence"/>
</dbReference>
<feature type="signal peptide" evidence="1">
    <location>
        <begin position="1"/>
        <end position="19"/>
    </location>
</feature>
<proteinExistence type="predicted"/>
<protein>
    <recommendedName>
        <fullName evidence="4">3-keto-disaccharide hydrolase domain-containing protein</fullName>
    </recommendedName>
</protein>
<feature type="chain" id="PRO_5011703223" description="3-keto-disaccharide hydrolase domain-containing protein" evidence="1">
    <location>
        <begin position="20"/>
        <end position="417"/>
    </location>
</feature>
<dbReference type="STRING" id="407022.SAMN05661044_04421"/>
<evidence type="ECO:0008006" key="4">
    <source>
        <dbReference type="Google" id="ProtNLM"/>
    </source>
</evidence>
<gene>
    <name evidence="2" type="ORF">SAMN05661044_04421</name>
</gene>
<sequence length="417" mass="47579">MKSISLFFLFLLMTAQLFAQNKDALKEIKIPMEPTYWEYDTAAVIFTNHRNVKASKSKNARGYQLFLKDQIFTNGTIEFDVELNGVGFPGINFRISEDRKNGENFYIRSFGPVSPVSRTTLQYAAVIDGVSMWDLTDEYQTGASIYSEGWNHVKLVISGKQMKAYVNDMSKPALIVPELESWRKSGTISLSGNVIYANFIIKPNATEGLSSDAGYSSTYNDTRYLRNWMVSPLIAFPFGREIIIPLPSMYGKLVHSDLPDSTTTWSPIMAENRGIINLSRKYGGVENDARRLAWIKTNIRSDKSREKILHLGFNDEVWVFINGQILYVDKNYFGTPSQKEFRGRCTIENATIKLPLKEGDNEIMIALANYFYGWGIIARLDDMDGIQLDYRYKTDSEPAKQKETDSKNRSLVFTIHY</sequence>
<dbReference type="RefSeq" id="WP_202907906.1">
    <property type="nucleotide sequence ID" value="NZ_FOAF01000008.1"/>
</dbReference>
<evidence type="ECO:0000256" key="1">
    <source>
        <dbReference type="SAM" id="SignalP"/>
    </source>
</evidence>
<accession>A0A1H7W692</accession>
<dbReference type="AlphaFoldDB" id="A0A1H7W692"/>
<name>A0A1H7W692_OLID1</name>